<comment type="caution">
    <text evidence="2">The sequence shown here is derived from an EMBL/GenBank/DDBJ whole genome shotgun (WGS) entry which is preliminary data.</text>
</comment>
<dbReference type="AlphaFoldDB" id="A0A2S4JVR5"/>
<organism evidence="2 3">
    <name type="scientific">Alkalispirochaeta sphaeroplastigenens</name>
    <dbReference type="NCBI Taxonomy" id="1187066"/>
    <lineage>
        <taxon>Bacteria</taxon>
        <taxon>Pseudomonadati</taxon>
        <taxon>Spirochaetota</taxon>
        <taxon>Spirochaetia</taxon>
        <taxon>Spirochaetales</taxon>
        <taxon>Spirochaetaceae</taxon>
        <taxon>Alkalispirochaeta</taxon>
    </lineage>
</organism>
<dbReference type="Gene3D" id="2.180.10.10">
    <property type="entry name" value="RHS repeat-associated core"/>
    <property type="match status" value="1"/>
</dbReference>
<proteinExistence type="predicted"/>
<evidence type="ECO:0000256" key="1">
    <source>
        <dbReference type="SAM" id="SignalP"/>
    </source>
</evidence>
<feature type="signal peptide" evidence="1">
    <location>
        <begin position="1"/>
        <end position="18"/>
    </location>
</feature>
<sequence>MKLTIIAILLPFLTPALLQGGTPAPRDPRWEPRGPVVEVREYLLAEEEDQEALVHRYRFDHQGKLTELVRHIPDPDAPVTQHFSYNDQGMLEHWLARDPSGQTIWGYRYRYDQEGTLLQETEYGPGETISGQRAFTSRQEGDTVRVEESAYDSSGEVLWWMQRLRTSETPGEDWSLYYPDGRIITEGSRLYDSQGRIIREEERDTAARTTTITTYRYNQGENPLRIEETDSDGTLLRREEFQYDQFGNPLLHRTDIPADTVHTARYYQYEYDDHGNWTTRTIWNVRTRGDQLTAVTRERRFRRFTYHKTHQGEE</sequence>
<evidence type="ECO:0008006" key="4">
    <source>
        <dbReference type="Google" id="ProtNLM"/>
    </source>
</evidence>
<dbReference type="Proteomes" id="UP000237350">
    <property type="component" value="Unassembled WGS sequence"/>
</dbReference>
<reference evidence="3" key="1">
    <citation type="submission" date="2015-12" db="EMBL/GenBank/DDBJ databases">
        <authorList>
            <person name="Lodha T.D."/>
            <person name="Chintalapati S."/>
            <person name="Chintalapati V.R."/>
            <person name="Sravanthi T."/>
        </authorList>
    </citation>
    <scope>NUCLEOTIDE SEQUENCE [LARGE SCALE GENOMIC DNA]</scope>
    <source>
        <strain evidence="3">JC133</strain>
    </source>
</reference>
<accession>A0A2S4JVR5</accession>
<dbReference type="RefSeq" id="WP_181015377.1">
    <property type="nucleotide sequence ID" value="NZ_LPWH01000052.1"/>
</dbReference>
<keyword evidence="3" id="KW-1185">Reference proteome</keyword>
<keyword evidence="1" id="KW-0732">Signal</keyword>
<feature type="chain" id="PRO_5015509072" description="Type IV secretion protein Rhs" evidence="1">
    <location>
        <begin position="19"/>
        <end position="314"/>
    </location>
</feature>
<gene>
    <name evidence="2" type="ORF">AU468_05035</name>
</gene>
<evidence type="ECO:0000313" key="2">
    <source>
        <dbReference type="EMBL" id="POR03612.1"/>
    </source>
</evidence>
<protein>
    <recommendedName>
        <fullName evidence="4">Type IV secretion protein Rhs</fullName>
    </recommendedName>
</protein>
<evidence type="ECO:0000313" key="3">
    <source>
        <dbReference type="Proteomes" id="UP000237350"/>
    </source>
</evidence>
<name>A0A2S4JVR5_9SPIO</name>
<dbReference type="EMBL" id="LPWH01000052">
    <property type="protein sequence ID" value="POR03612.1"/>
    <property type="molecule type" value="Genomic_DNA"/>
</dbReference>